<evidence type="ECO:0000313" key="2">
    <source>
        <dbReference type="Proteomes" id="UP001151760"/>
    </source>
</evidence>
<dbReference type="Proteomes" id="UP001151760">
    <property type="component" value="Unassembled WGS sequence"/>
</dbReference>
<proteinExistence type="predicted"/>
<reference evidence="1" key="2">
    <citation type="submission" date="2022-01" db="EMBL/GenBank/DDBJ databases">
        <authorList>
            <person name="Yamashiro T."/>
            <person name="Shiraishi A."/>
            <person name="Satake H."/>
            <person name="Nakayama K."/>
        </authorList>
    </citation>
    <scope>NUCLEOTIDE SEQUENCE</scope>
</reference>
<gene>
    <name evidence="1" type="ORF">Tco_0747890</name>
</gene>
<comment type="caution">
    <text evidence="1">The sequence shown here is derived from an EMBL/GenBank/DDBJ whole genome shotgun (WGS) entry which is preliminary data.</text>
</comment>
<accession>A0ABQ4YU00</accession>
<protein>
    <submittedName>
        <fullName evidence="1">Uncharacterized protein</fullName>
    </submittedName>
</protein>
<sequence length="72" mass="7259">MKILLMKMDDIGMGDSTGVSASLGGEIFSGGKKCQESNIGDSDNTGDGGKIVGGAIGSLWDSLALFASYGLL</sequence>
<organism evidence="1 2">
    <name type="scientific">Tanacetum coccineum</name>
    <dbReference type="NCBI Taxonomy" id="301880"/>
    <lineage>
        <taxon>Eukaryota</taxon>
        <taxon>Viridiplantae</taxon>
        <taxon>Streptophyta</taxon>
        <taxon>Embryophyta</taxon>
        <taxon>Tracheophyta</taxon>
        <taxon>Spermatophyta</taxon>
        <taxon>Magnoliopsida</taxon>
        <taxon>eudicotyledons</taxon>
        <taxon>Gunneridae</taxon>
        <taxon>Pentapetalae</taxon>
        <taxon>asterids</taxon>
        <taxon>campanulids</taxon>
        <taxon>Asterales</taxon>
        <taxon>Asteraceae</taxon>
        <taxon>Asteroideae</taxon>
        <taxon>Anthemideae</taxon>
        <taxon>Anthemidinae</taxon>
        <taxon>Tanacetum</taxon>
    </lineage>
</organism>
<dbReference type="EMBL" id="BQNB010010741">
    <property type="protein sequence ID" value="GJS81349.1"/>
    <property type="molecule type" value="Genomic_DNA"/>
</dbReference>
<name>A0ABQ4YU00_9ASTR</name>
<keyword evidence="2" id="KW-1185">Reference proteome</keyword>
<reference evidence="1" key="1">
    <citation type="journal article" date="2022" name="Int. J. Mol. Sci.">
        <title>Draft Genome of Tanacetum Coccineum: Genomic Comparison of Closely Related Tanacetum-Family Plants.</title>
        <authorList>
            <person name="Yamashiro T."/>
            <person name="Shiraishi A."/>
            <person name="Nakayama K."/>
            <person name="Satake H."/>
        </authorList>
    </citation>
    <scope>NUCLEOTIDE SEQUENCE</scope>
</reference>
<evidence type="ECO:0000313" key="1">
    <source>
        <dbReference type="EMBL" id="GJS81349.1"/>
    </source>
</evidence>